<dbReference type="Proteomes" id="UP000290545">
    <property type="component" value="Unassembled WGS sequence"/>
</dbReference>
<accession>A0A4Q1CZ48</accession>
<reference evidence="1 2" key="1">
    <citation type="submission" date="2019-01" db="EMBL/GenBank/DDBJ databases">
        <title>Filimonas sp. strain TTM-71.</title>
        <authorList>
            <person name="Chen W.-M."/>
        </authorList>
    </citation>
    <scope>NUCLEOTIDE SEQUENCE [LARGE SCALE GENOMIC DNA]</scope>
    <source>
        <strain evidence="1 2">TTM-71</strain>
    </source>
</reference>
<protein>
    <submittedName>
        <fullName evidence="1">Uncharacterized protein</fullName>
    </submittedName>
</protein>
<dbReference type="AlphaFoldDB" id="A0A4Q1CZ48"/>
<name>A0A4Q1CZ48_9BACT</name>
<comment type="caution">
    <text evidence="1">The sequence shown here is derived from an EMBL/GenBank/DDBJ whole genome shotgun (WGS) entry which is preliminary data.</text>
</comment>
<organism evidence="1 2">
    <name type="scientific">Filimonas effusa</name>
    <dbReference type="NCBI Taxonomy" id="2508721"/>
    <lineage>
        <taxon>Bacteria</taxon>
        <taxon>Pseudomonadati</taxon>
        <taxon>Bacteroidota</taxon>
        <taxon>Chitinophagia</taxon>
        <taxon>Chitinophagales</taxon>
        <taxon>Chitinophagaceae</taxon>
        <taxon>Filimonas</taxon>
    </lineage>
</organism>
<dbReference type="RefSeq" id="WP_129006391.1">
    <property type="nucleotide sequence ID" value="NZ_SDHZ01000006.1"/>
</dbReference>
<dbReference type="EMBL" id="SDHZ01000006">
    <property type="protein sequence ID" value="RXK80533.1"/>
    <property type="molecule type" value="Genomic_DNA"/>
</dbReference>
<evidence type="ECO:0000313" key="2">
    <source>
        <dbReference type="Proteomes" id="UP000290545"/>
    </source>
</evidence>
<evidence type="ECO:0000313" key="1">
    <source>
        <dbReference type="EMBL" id="RXK80533.1"/>
    </source>
</evidence>
<proteinExistence type="predicted"/>
<sequence>MNSNRSLIASRGSVKVITLKGKVLSFLPFEFAGTGYVQAFKVISYSAVPEDSVYEFGLSKGSFISLKRFAPAALTKVMNEPIISCSNDDYFVAFEYSKRNTIYVLKGVLKSCSNARRKLFHE</sequence>
<gene>
    <name evidence="1" type="ORF">ESB13_23140</name>
</gene>
<keyword evidence="2" id="KW-1185">Reference proteome</keyword>